<dbReference type="InterPro" id="IPR006016">
    <property type="entry name" value="UspA"/>
</dbReference>
<dbReference type="AlphaFoldDB" id="U1NGQ3"/>
<reference evidence="2 3" key="1">
    <citation type="journal article" date="2013" name="PLoS ONE">
        <title>Assembly-driven community genomics of a hypersaline microbial ecosystem.</title>
        <authorList>
            <person name="Podell S."/>
            <person name="Ugalde J.A."/>
            <person name="Narasingarao P."/>
            <person name="Banfield J.F."/>
            <person name="Heidelberg K.B."/>
            <person name="Allen E.E."/>
        </authorList>
    </citation>
    <scope>NUCLEOTIDE SEQUENCE [LARGE SCALE GENOMIC DNA]</scope>
    <source>
        <strain evidence="3">J07HQW2</strain>
    </source>
</reference>
<evidence type="ECO:0000313" key="3">
    <source>
        <dbReference type="Proteomes" id="UP000030710"/>
    </source>
</evidence>
<evidence type="ECO:0000313" key="2">
    <source>
        <dbReference type="EMBL" id="ERG96018.1"/>
    </source>
</evidence>
<dbReference type="Proteomes" id="UP000030710">
    <property type="component" value="Unassembled WGS sequence"/>
</dbReference>
<protein>
    <submittedName>
        <fullName evidence="2">Universal stress protein UspA related nucleotide-binding protein</fullName>
    </submittedName>
</protein>
<dbReference type="eggNOG" id="arCOG02053">
    <property type="taxonomic scope" value="Archaea"/>
</dbReference>
<sequence length="168" mass="18315">MITVEIELIKQIYSHLYNNIHPDKRGSVSPIENIIRQFFYPANMTRDMKVLLGADGTDGSFHALEKTVTRAAEAGDDLTVGIVTANSDQSLTEIQSGVDDIVEPSYVDATVRHLDGDPGSQLVELAESEDFDKLVIGGSKRSPMGKIQIGSLAEFILLNSPITVSLIR</sequence>
<name>U1NGQ3_9EURY</name>
<dbReference type="SUPFAM" id="SSF52402">
    <property type="entry name" value="Adenine nucleotide alpha hydrolases-like"/>
    <property type="match status" value="1"/>
</dbReference>
<dbReference type="CDD" id="cd00293">
    <property type="entry name" value="USP-like"/>
    <property type="match status" value="1"/>
</dbReference>
<gene>
    <name evidence="2" type="ORF">J07HQW2_02485</name>
</gene>
<dbReference type="EMBL" id="KE356561">
    <property type="protein sequence ID" value="ERG96018.1"/>
    <property type="molecule type" value="Genomic_DNA"/>
</dbReference>
<dbReference type="HOGENOM" id="CLU_049301_19_0_2"/>
<accession>U1NGQ3</accession>
<dbReference type="Gene3D" id="3.40.50.620">
    <property type="entry name" value="HUPs"/>
    <property type="match status" value="1"/>
</dbReference>
<evidence type="ECO:0000259" key="1">
    <source>
        <dbReference type="Pfam" id="PF00582"/>
    </source>
</evidence>
<feature type="domain" description="UspA" evidence="1">
    <location>
        <begin position="103"/>
        <end position="168"/>
    </location>
</feature>
<dbReference type="PRINTS" id="PR01438">
    <property type="entry name" value="UNVRSLSTRESS"/>
</dbReference>
<dbReference type="InterPro" id="IPR014729">
    <property type="entry name" value="Rossmann-like_a/b/a_fold"/>
</dbReference>
<dbReference type="InterPro" id="IPR006015">
    <property type="entry name" value="Universal_stress_UspA"/>
</dbReference>
<dbReference type="STRING" id="1238425.J07HQW2_02485"/>
<organism evidence="2 3">
    <name type="scientific">Haloquadratum walsbyi J07HQW2</name>
    <dbReference type="NCBI Taxonomy" id="1238425"/>
    <lineage>
        <taxon>Archaea</taxon>
        <taxon>Methanobacteriati</taxon>
        <taxon>Methanobacteriota</taxon>
        <taxon>Stenosarchaea group</taxon>
        <taxon>Halobacteria</taxon>
        <taxon>Halobacteriales</taxon>
        <taxon>Haloferacaceae</taxon>
        <taxon>Haloquadratum</taxon>
    </lineage>
</organism>
<proteinExistence type="predicted"/>
<dbReference type="Pfam" id="PF00582">
    <property type="entry name" value="Usp"/>
    <property type="match status" value="1"/>
</dbReference>